<dbReference type="GO" id="GO:0016740">
    <property type="term" value="F:transferase activity"/>
    <property type="evidence" value="ECO:0007669"/>
    <property type="project" value="UniProtKB-KW"/>
</dbReference>
<dbReference type="InterPro" id="IPR029044">
    <property type="entry name" value="Nucleotide-diphossugar_trans"/>
</dbReference>
<dbReference type="CDD" id="cd00761">
    <property type="entry name" value="Glyco_tranf_GTA_type"/>
    <property type="match status" value="1"/>
</dbReference>
<sequence>MNGTLMPHESIAARTALVLETNNLRGGADAGAAAASLLHVVGLLSRQTVPLTALAQVVITHDGLGEETRAAAERLAGRAIDFVRIDAGTGYYSAKNDGFAATDAARCDYVCFADTDCVPAPDWLAQLLAPLDSATPPAAVAGRTSYAATVAGAALTTIDFMYFPSPLQAGATRNFYANNVVFRREVFAHHSYQSLDGVYRAHCQVLGLRLQEAGVALHYAAAAHTEHKLPDTRGELFKLRWLRGQDTQGLTPHLVRAYLPAGMQWLAHSGPIGPLCVLASRLWFSMRSLNRQDLPPLRGARRLSALALIAAFSAVDMLGALFRGLGLRTAGGIDADARALSYHQRQPGARL</sequence>
<dbReference type="Proteomes" id="UP000484875">
    <property type="component" value="Unassembled WGS sequence"/>
</dbReference>
<evidence type="ECO:0000259" key="1">
    <source>
        <dbReference type="Pfam" id="PF00535"/>
    </source>
</evidence>
<evidence type="ECO:0000313" key="3">
    <source>
        <dbReference type="Proteomes" id="UP000484875"/>
    </source>
</evidence>
<dbReference type="PANTHER" id="PTHR48090">
    <property type="entry name" value="UNDECAPRENYL-PHOSPHATE 4-DEOXY-4-FORMAMIDO-L-ARABINOSE TRANSFERASE-RELATED"/>
    <property type="match status" value="1"/>
</dbReference>
<evidence type="ECO:0000313" key="2">
    <source>
        <dbReference type="EMBL" id="MYN18155.1"/>
    </source>
</evidence>
<proteinExistence type="predicted"/>
<dbReference type="EMBL" id="WWCV01000025">
    <property type="protein sequence ID" value="MYN18155.1"/>
    <property type="molecule type" value="Genomic_DNA"/>
</dbReference>
<gene>
    <name evidence="2" type="ORF">GTP81_15480</name>
</gene>
<dbReference type="SUPFAM" id="SSF53448">
    <property type="entry name" value="Nucleotide-diphospho-sugar transferases"/>
    <property type="match status" value="1"/>
</dbReference>
<dbReference type="AlphaFoldDB" id="A0A845HKU5"/>
<feature type="domain" description="Glycosyltransferase 2-like" evidence="1">
    <location>
        <begin position="56"/>
        <end position="187"/>
    </location>
</feature>
<keyword evidence="3" id="KW-1185">Reference proteome</keyword>
<keyword evidence="2" id="KW-0808">Transferase</keyword>
<dbReference type="Gene3D" id="3.90.550.10">
    <property type="entry name" value="Spore Coat Polysaccharide Biosynthesis Protein SpsA, Chain A"/>
    <property type="match status" value="1"/>
</dbReference>
<name>A0A845HKU5_9BURK</name>
<comment type="caution">
    <text evidence="2">The sequence shown here is derived from an EMBL/GenBank/DDBJ whole genome shotgun (WGS) entry which is preliminary data.</text>
</comment>
<dbReference type="InterPro" id="IPR050256">
    <property type="entry name" value="Glycosyltransferase_2"/>
</dbReference>
<dbReference type="Pfam" id="PF00535">
    <property type="entry name" value="Glycos_transf_2"/>
    <property type="match status" value="1"/>
</dbReference>
<accession>A0A845HKU5</accession>
<dbReference type="InterPro" id="IPR001173">
    <property type="entry name" value="Glyco_trans_2-like"/>
</dbReference>
<dbReference type="PANTHER" id="PTHR48090:SF7">
    <property type="entry name" value="RFBJ PROTEIN"/>
    <property type="match status" value="1"/>
</dbReference>
<reference evidence="2 3" key="1">
    <citation type="submission" date="2019-12" db="EMBL/GenBank/DDBJ databases">
        <title>Novel species isolated from a subtropical stream in China.</title>
        <authorList>
            <person name="Lu H."/>
        </authorList>
    </citation>
    <scope>NUCLEOTIDE SEQUENCE [LARGE SCALE GENOMIC DNA]</scope>
    <source>
        <strain evidence="2 3">FT107W</strain>
    </source>
</reference>
<protein>
    <submittedName>
        <fullName evidence="2">Glycosyltransferase</fullName>
    </submittedName>
</protein>
<organism evidence="2 3">
    <name type="scientific">Duganella vulcania</name>
    <dbReference type="NCBI Taxonomy" id="2692166"/>
    <lineage>
        <taxon>Bacteria</taxon>
        <taxon>Pseudomonadati</taxon>
        <taxon>Pseudomonadota</taxon>
        <taxon>Betaproteobacteria</taxon>
        <taxon>Burkholderiales</taxon>
        <taxon>Oxalobacteraceae</taxon>
        <taxon>Telluria group</taxon>
        <taxon>Duganella</taxon>
    </lineage>
</organism>